<dbReference type="Proteomes" id="UP000299211">
    <property type="component" value="Unassembled WGS sequence"/>
</dbReference>
<organism evidence="2 3">
    <name type="scientific">Streptomyces avermitilis</name>
    <dbReference type="NCBI Taxonomy" id="33903"/>
    <lineage>
        <taxon>Bacteria</taxon>
        <taxon>Bacillati</taxon>
        <taxon>Actinomycetota</taxon>
        <taxon>Actinomycetes</taxon>
        <taxon>Kitasatosporales</taxon>
        <taxon>Streptomycetaceae</taxon>
        <taxon>Streptomyces</taxon>
    </lineage>
</organism>
<feature type="region of interest" description="Disordered" evidence="1">
    <location>
        <begin position="121"/>
        <end position="174"/>
    </location>
</feature>
<gene>
    <name evidence="2" type="ORF">SAV31267_056730</name>
</gene>
<sequence length="174" mass="18088">MFLMGGPVVALSWNVRMMLRHNPEGAVNGSSDGGLLEKVGLARAQIGAAKVEPNRVTAPLAVVAGEQTNDDVTKALARIASALDLPTSAVRYTPDAGSSRRGELVIVPEDMLADVVEWEGPSNLGVRSPNRWSSAATTTAPHSSCGCRATPTRNATPPTSWSPAAPDPARATPP</sequence>
<accession>A0A4D4MVJ6</accession>
<protein>
    <submittedName>
        <fullName evidence="2">Uncharacterized protein</fullName>
    </submittedName>
</protein>
<comment type="caution">
    <text evidence="2">The sequence shown here is derived from an EMBL/GenBank/DDBJ whole genome shotgun (WGS) entry which is preliminary data.</text>
</comment>
<dbReference type="EMBL" id="BJHY01000001">
    <property type="protein sequence ID" value="GDY76188.1"/>
    <property type="molecule type" value="Genomic_DNA"/>
</dbReference>
<evidence type="ECO:0000313" key="3">
    <source>
        <dbReference type="Proteomes" id="UP000299211"/>
    </source>
</evidence>
<evidence type="ECO:0000313" key="2">
    <source>
        <dbReference type="EMBL" id="GDY76188.1"/>
    </source>
</evidence>
<dbReference type="AlphaFoldDB" id="A0A4D4MVJ6"/>
<name>A0A4D4MVJ6_STRAX</name>
<proteinExistence type="predicted"/>
<feature type="compositionally biased region" description="Low complexity" evidence="1">
    <location>
        <begin position="148"/>
        <end position="174"/>
    </location>
</feature>
<reference evidence="2 3" key="1">
    <citation type="submission" date="2019-04" db="EMBL/GenBank/DDBJ databases">
        <title>Draft genome sequences of Streptomyces avermitilis ATCC 31267.</title>
        <authorList>
            <person name="Komaki H."/>
            <person name="Tamura T."/>
            <person name="Hosoyama A."/>
        </authorList>
    </citation>
    <scope>NUCLEOTIDE SEQUENCE [LARGE SCALE GENOMIC DNA]</scope>
    <source>
        <strain evidence="2 3">ATCC 31267</strain>
    </source>
</reference>
<evidence type="ECO:0000256" key="1">
    <source>
        <dbReference type="SAM" id="MobiDB-lite"/>
    </source>
</evidence>